<evidence type="ECO:0000313" key="4">
    <source>
        <dbReference type="Proteomes" id="UP000036908"/>
    </source>
</evidence>
<name>A0A0L8AL78_9BACT</name>
<keyword evidence="1" id="KW-0472">Membrane</keyword>
<feature type="transmembrane region" description="Helical" evidence="1">
    <location>
        <begin position="72"/>
        <end position="100"/>
    </location>
</feature>
<dbReference type="EMBL" id="JSVA01000009">
    <property type="protein sequence ID" value="KOF02925.1"/>
    <property type="molecule type" value="Genomic_DNA"/>
</dbReference>
<feature type="domain" description="Inner membrane component" evidence="2">
    <location>
        <begin position="70"/>
        <end position="119"/>
    </location>
</feature>
<evidence type="ECO:0000256" key="1">
    <source>
        <dbReference type="SAM" id="Phobius"/>
    </source>
</evidence>
<dbReference type="InterPro" id="IPR005185">
    <property type="entry name" value="YccF"/>
</dbReference>
<dbReference type="InterPro" id="IPR031308">
    <property type="entry name" value="UCP028777"/>
</dbReference>
<dbReference type="AlphaFoldDB" id="A0A0L8AL78"/>
<keyword evidence="1" id="KW-1133">Transmembrane helix</keyword>
<keyword evidence="1" id="KW-0812">Transmembrane</keyword>
<dbReference type="Proteomes" id="UP000036908">
    <property type="component" value="Unassembled WGS sequence"/>
</dbReference>
<proteinExistence type="predicted"/>
<dbReference type="RefSeq" id="WP_053223342.1">
    <property type="nucleotide sequence ID" value="NZ_JSVA01000009.1"/>
</dbReference>
<evidence type="ECO:0000259" key="2">
    <source>
        <dbReference type="Pfam" id="PF03733"/>
    </source>
</evidence>
<gene>
    <name evidence="3" type="ORF">OB69_08765</name>
</gene>
<protein>
    <submittedName>
        <fullName evidence="3">Membrane protein</fullName>
    </submittedName>
</protein>
<keyword evidence="4" id="KW-1185">Reference proteome</keyword>
<feature type="domain" description="Inner membrane component" evidence="2">
    <location>
        <begin position="4"/>
        <end position="54"/>
    </location>
</feature>
<feature type="transmembrane region" description="Helical" evidence="1">
    <location>
        <begin position="6"/>
        <end position="23"/>
    </location>
</feature>
<reference evidence="4" key="1">
    <citation type="submission" date="2014-11" db="EMBL/GenBank/DDBJ databases">
        <title>Genome sequencing of Roseivirga sp. D-25.</title>
        <authorList>
            <person name="Selvaratnam C."/>
            <person name="Thevarajoo S."/>
            <person name="Goh K.M."/>
            <person name="Eee R."/>
            <person name="Chan K.-G."/>
            <person name="Chong C.S."/>
        </authorList>
    </citation>
    <scope>NUCLEOTIDE SEQUENCE [LARGE SCALE GENOMIC DNA]</scope>
    <source>
        <strain evidence="4">D-25</strain>
    </source>
</reference>
<dbReference type="Pfam" id="PF03733">
    <property type="entry name" value="YccF"/>
    <property type="match status" value="2"/>
</dbReference>
<evidence type="ECO:0000313" key="3">
    <source>
        <dbReference type="EMBL" id="KOF02925.1"/>
    </source>
</evidence>
<comment type="caution">
    <text evidence="3">The sequence shown here is derived from an EMBL/GenBank/DDBJ whole genome shotgun (WGS) entry which is preliminary data.</text>
</comment>
<dbReference type="PATRIC" id="fig|1566026.4.peg.3586"/>
<dbReference type="InterPro" id="IPR052937">
    <property type="entry name" value="Inner_membrane_protein"/>
</dbReference>
<dbReference type="PANTHER" id="PTHR42903:SF1">
    <property type="entry name" value="INNER MEMBRANE PROTEIN YCCF"/>
    <property type="match status" value="1"/>
</dbReference>
<dbReference type="PANTHER" id="PTHR42903">
    <property type="entry name" value="INNER MEMBRANE PROTEIN YCCF"/>
    <property type="match status" value="1"/>
</dbReference>
<dbReference type="GO" id="GO:0005886">
    <property type="term" value="C:plasma membrane"/>
    <property type="evidence" value="ECO:0007669"/>
    <property type="project" value="TreeGrafter"/>
</dbReference>
<dbReference type="PIRSF" id="PIRSF028777">
    <property type="entry name" value="UCP028777"/>
    <property type="match status" value="1"/>
</dbReference>
<accession>A0A0L8AL78</accession>
<dbReference type="OrthoDB" id="9790567at2"/>
<dbReference type="NCBIfam" id="NF008740">
    <property type="entry name" value="PRK11770.1-2"/>
    <property type="match status" value="1"/>
</dbReference>
<sequence>MSLIGNIIWIVFGGWMIALEYIIGGIVLCLTIVGIPFGIQCFKLAIVGFAPFGQQVQPGRTLTGCLSLPLNIIWFIFGGFWVFLTHLFWGVIFCITIIGIPFGMQHFKLAGLAFAPFGRGI</sequence>
<organism evidence="3 4">
    <name type="scientific">Roseivirga seohaensis subsp. aquiponti</name>
    <dbReference type="NCBI Taxonomy" id="1566026"/>
    <lineage>
        <taxon>Bacteria</taxon>
        <taxon>Pseudomonadati</taxon>
        <taxon>Bacteroidota</taxon>
        <taxon>Cytophagia</taxon>
        <taxon>Cytophagales</taxon>
        <taxon>Roseivirgaceae</taxon>
        <taxon>Roseivirga</taxon>
    </lineage>
</organism>